<evidence type="ECO:0000313" key="12">
    <source>
        <dbReference type="EMBL" id="ARU06331.1"/>
    </source>
</evidence>
<evidence type="ECO:0000256" key="2">
    <source>
        <dbReference type="ARBA" id="ARBA00007208"/>
    </source>
</evidence>
<keyword evidence="9 11" id="KW-0472">Membrane</keyword>
<accession>A0A1Y0ESH8</accession>
<keyword evidence="6" id="KW-0997">Cell inner membrane</keyword>
<evidence type="ECO:0000256" key="8">
    <source>
        <dbReference type="ARBA" id="ARBA00022927"/>
    </source>
</evidence>
<dbReference type="OrthoDB" id="8558191at2"/>
<keyword evidence="11" id="KW-1133">Transmembrane helix</keyword>
<keyword evidence="13" id="KW-1185">Reference proteome</keyword>
<keyword evidence="7 11" id="KW-0812">Transmembrane</keyword>
<proteinExistence type="inferred from homology"/>
<keyword evidence="8" id="KW-0653">Protein transport</keyword>
<dbReference type="GO" id="GO:0015627">
    <property type="term" value="C:type II protein secretion system complex"/>
    <property type="evidence" value="ECO:0007669"/>
    <property type="project" value="InterPro"/>
</dbReference>
<protein>
    <recommendedName>
        <fullName evidence="3">Type II secretion system protein N</fullName>
    </recommendedName>
    <alternativeName>
        <fullName evidence="10">General secretion pathway protein N</fullName>
    </alternativeName>
</protein>
<keyword evidence="5" id="KW-1003">Cell membrane</keyword>
<evidence type="ECO:0000256" key="1">
    <source>
        <dbReference type="ARBA" id="ARBA00004533"/>
    </source>
</evidence>
<dbReference type="KEGG" id="cser:CCO03_18085"/>
<evidence type="ECO:0000256" key="6">
    <source>
        <dbReference type="ARBA" id="ARBA00022519"/>
    </source>
</evidence>
<dbReference type="EMBL" id="CP021455">
    <property type="protein sequence ID" value="ARU06331.1"/>
    <property type="molecule type" value="Genomic_DNA"/>
</dbReference>
<reference evidence="12 13" key="1">
    <citation type="submission" date="2017-05" db="EMBL/GenBank/DDBJ databases">
        <authorList>
            <person name="Song R."/>
            <person name="Chenine A.L."/>
            <person name="Ruprecht R.M."/>
        </authorList>
    </citation>
    <scope>NUCLEOTIDE SEQUENCE [LARGE SCALE GENOMIC DNA]</scope>
    <source>
        <strain evidence="12 13">DSM 26136</strain>
    </source>
</reference>
<gene>
    <name evidence="12" type="ORF">CCO03_18085</name>
</gene>
<feature type="transmembrane region" description="Helical" evidence="11">
    <location>
        <begin position="21"/>
        <end position="44"/>
    </location>
</feature>
<comment type="similarity">
    <text evidence="2">Belongs to the GSP N family.</text>
</comment>
<dbReference type="InterPro" id="IPR022792">
    <property type="entry name" value="T2SS_protein-GspN"/>
</dbReference>
<dbReference type="GO" id="GO:0005886">
    <property type="term" value="C:plasma membrane"/>
    <property type="evidence" value="ECO:0007669"/>
    <property type="project" value="UniProtKB-SubCell"/>
</dbReference>
<name>A0A1Y0ESH8_9BURK</name>
<dbReference type="GO" id="GO:0015628">
    <property type="term" value="P:protein secretion by the type II secretion system"/>
    <property type="evidence" value="ECO:0007669"/>
    <property type="project" value="InterPro"/>
</dbReference>
<comment type="subcellular location">
    <subcellularLocation>
        <location evidence="1">Cell inner membrane</location>
    </subcellularLocation>
</comment>
<evidence type="ECO:0000256" key="11">
    <source>
        <dbReference type="SAM" id="Phobius"/>
    </source>
</evidence>
<dbReference type="Proteomes" id="UP000196138">
    <property type="component" value="Chromosome"/>
</dbReference>
<evidence type="ECO:0000256" key="9">
    <source>
        <dbReference type="ARBA" id="ARBA00023136"/>
    </source>
</evidence>
<dbReference type="RefSeq" id="WP_087283372.1">
    <property type="nucleotide sequence ID" value="NZ_CP021455.1"/>
</dbReference>
<evidence type="ECO:0000313" key="13">
    <source>
        <dbReference type="Proteomes" id="UP000196138"/>
    </source>
</evidence>
<dbReference type="Pfam" id="PF01203">
    <property type="entry name" value="T2SSN"/>
    <property type="match status" value="1"/>
</dbReference>
<keyword evidence="4" id="KW-0813">Transport</keyword>
<organism evidence="12 13">
    <name type="scientific">Comamonas serinivorans</name>
    <dbReference type="NCBI Taxonomy" id="1082851"/>
    <lineage>
        <taxon>Bacteria</taxon>
        <taxon>Pseudomonadati</taxon>
        <taxon>Pseudomonadota</taxon>
        <taxon>Betaproteobacteria</taxon>
        <taxon>Burkholderiales</taxon>
        <taxon>Comamonadaceae</taxon>
        <taxon>Comamonas</taxon>
    </lineage>
</organism>
<evidence type="ECO:0000256" key="4">
    <source>
        <dbReference type="ARBA" id="ARBA00022448"/>
    </source>
</evidence>
<evidence type="ECO:0000256" key="10">
    <source>
        <dbReference type="ARBA" id="ARBA00030772"/>
    </source>
</evidence>
<dbReference type="AlphaFoldDB" id="A0A1Y0ESH8"/>
<evidence type="ECO:0000256" key="5">
    <source>
        <dbReference type="ARBA" id="ARBA00022475"/>
    </source>
</evidence>
<sequence>MYGGTWRRAQVPPKAYVPWRWAVGGALLGTLATLVVFAPARWLAAGLAQATQQQVILSDPTGSIWRGSAQLVLSGGAGSHDRAGLPGRVSWRLSPGWQGLQAQVEASCCTRQPMALGVTPLWGGVQLKLAQLQADLPAQLLEGLGAPFNTLQPQGRLSLASQGLTVRWQSGRASLQGEASFTASDVSSRVSPLKPLGSYRVVISGGDSPSLALSTLGDAPLRLTGSGRWVSSRLRFSGEAVAAPEHEVQLSNLLTLIGRRSGGKAIISVG</sequence>
<evidence type="ECO:0000256" key="3">
    <source>
        <dbReference type="ARBA" id="ARBA00021563"/>
    </source>
</evidence>
<evidence type="ECO:0000256" key="7">
    <source>
        <dbReference type="ARBA" id="ARBA00022692"/>
    </source>
</evidence>